<feature type="transmembrane region" description="Helical" evidence="1">
    <location>
        <begin position="12"/>
        <end position="33"/>
    </location>
</feature>
<keyword evidence="1" id="KW-0472">Membrane</keyword>
<evidence type="ECO:0000256" key="1">
    <source>
        <dbReference type="SAM" id="Phobius"/>
    </source>
</evidence>
<dbReference type="SUPFAM" id="SSF141868">
    <property type="entry name" value="EAL domain-like"/>
    <property type="match status" value="1"/>
</dbReference>
<feature type="domain" description="EAL" evidence="2">
    <location>
        <begin position="44"/>
        <end position="299"/>
    </location>
</feature>
<dbReference type="InterPro" id="IPR001633">
    <property type="entry name" value="EAL_dom"/>
</dbReference>
<dbReference type="Pfam" id="PF00563">
    <property type="entry name" value="EAL"/>
    <property type="match status" value="1"/>
</dbReference>
<gene>
    <name evidence="3" type="primary">cph2_3</name>
    <name evidence="3" type="ORF">SDC9_84266</name>
</gene>
<dbReference type="EMBL" id="VSSQ01008020">
    <property type="protein sequence ID" value="MPM37648.1"/>
    <property type="molecule type" value="Genomic_DNA"/>
</dbReference>
<dbReference type="SMART" id="SM00052">
    <property type="entry name" value="EAL"/>
    <property type="match status" value="1"/>
</dbReference>
<dbReference type="PANTHER" id="PTHR33121:SF71">
    <property type="entry name" value="OXYGEN SENSOR PROTEIN DOSP"/>
    <property type="match status" value="1"/>
</dbReference>
<dbReference type="AlphaFoldDB" id="A0A644ZBI9"/>
<keyword evidence="1" id="KW-0812">Transmembrane</keyword>
<dbReference type="PANTHER" id="PTHR33121">
    <property type="entry name" value="CYCLIC DI-GMP PHOSPHODIESTERASE PDEF"/>
    <property type="match status" value="1"/>
</dbReference>
<keyword evidence="1" id="KW-1133">Transmembrane helix</keyword>
<organism evidence="3">
    <name type="scientific">bioreactor metagenome</name>
    <dbReference type="NCBI Taxonomy" id="1076179"/>
    <lineage>
        <taxon>unclassified sequences</taxon>
        <taxon>metagenomes</taxon>
        <taxon>ecological metagenomes</taxon>
    </lineage>
</organism>
<reference evidence="3" key="1">
    <citation type="submission" date="2019-08" db="EMBL/GenBank/DDBJ databases">
        <authorList>
            <person name="Kucharzyk K."/>
            <person name="Murdoch R.W."/>
            <person name="Higgins S."/>
            <person name="Loffler F."/>
        </authorList>
    </citation>
    <scope>NUCLEOTIDE SEQUENCE</scope>
</reference>
<dbReference type="InterPro" id="IPR035919">
    <property type="entry name" value="EAL_sf"/>
</dbReference>
<comment type="caution">
    <text evidence="3">The sequence shown here is derived from an EMBL/GenBank/DDBJ whole genome shotgun (WGS) entry which is preliminary data.</text>
</comment>
<evidence type="ECO:0000313" key="3">
    <source>
        <dbReference type="EMBL" id="MPM37648.1"/>
    </source>
</evidence>
<dbReference type="PROSITE" id="PS50883">
    <property type="entry name" value="EAL"/>
    <property type="match status" value="1"/>
</dbReference>
<dbReference type="CDD" id="cd01948">
    <property type="entry name" value="EAL"/>
    <property type="match status" value="1"/>
</dbReference>
<dbReference type="InterPro" id="IPR050706">
    <property type="entry name" value="Cyclic-di-GMP_PDE-like"/>
</dbReference>
<sequence>MINLLWLTERFFYIFLLIIGVYIYSKIIIKYLYRCKCNSNFKKELKIEKYINKAIENREFEVYLQGKYNLENNLLVGAEALVRWNNKEIGKVAPDKFIPILEENNFIVKLDKYMFEEVCKILQRWKNNYNNIFPISINISSETLKEEYNFIEYIKEIINFYSIDKNSIEIEITERTMIEKSEQIIKVLKEIKELGIKIALDDFGAGYSALNILKSLPIDIVKLDKLFLDKKNLSTKGKIVLNNVINMANELGLEVITEGVEYSEQAEFLKSIGCKTVQGYLYCKPIEVQEFEKQLVKALVE</sequence>
<accession>A0A644ZBI9</accession>
<protein>
    <submittedName>
        <fullName evidence="3">Phytochrome-like protein cph2</fullName>
    </submittedName>
</protein>
<dbReference type="GO" id="GO:0071111">
    <property type="term" value="F:cyclic-guanylate-specific phosphodiesterase activity"/>
    <property type="evidence" value="ECO:0007669"/>
    <property type="project" value="InterPro"/>
</dbReference>
<name>A0A644ZBI9_9ZZZZ</name>
<evidence type="ECO:0000259" key="2">
    <source>
        <dbReference type="PROSITE" id="PS50883"/>
    </source>
</evidence>
<proteinExistence type="predicted"/>
<dbReference type="Gene3D" id="3.20.20.450">
    <property type="entry name" value="EAL domain"/>
    <property type="match status" value="1"/>
</dbReference>